<evidence type="ECO:0000313" key="2">
    <source>
        <dbReference type="EMBL" id="SET65487.1"/>
    </source>
</evidence>
<dbReference type="AlphaFoldDB" id="A0A1I0G608"/>
<reference evidence="2 3" key="1">
    <citation type="submission" date="2016-10" db="EMBL/GenBank/DDBJ databases">
        <authorList>
            <person name="de Groot N.N."/>
        </authorList>
    </citation>
    <scope>NUCLEOTIDE SEQUENCE [LARGE SCALE GENOMIC DNA]</scope>
    <source>
        <strain evidence="2 3">DSM 1801</strain>
    </source>
</reference>
<evidence type="ECO:0000259" key="1">
    <source>
        <dbReference type="Pfam" id="PF20564"/>
    </source>
</evidence>
<evidence type="ECO:0000313" key="3">
    <source>
        <dbReference type="Proteomes" id="UP000199800"/>
    </source>
</evidence>
<gene>
    <name evidence="2" type="ORF">SAMN04487772_14612</name>
</gene>
<organism evidence="2 3">
    <name type="scientific">[Clostridium] polysaccharolyticum</name>
    <dbReference type="NCBI Taxonomy" id="29364"/>
    <lineage>
        <taxon>Bacteria</taxon>
        <taxon>Bacillati</taxon>
        <taxon>Bacillota</taxon>
        <taxon>Clostridia</taxon>
        <taxon>Lachnospirales</taxon>
        <taxon>Lachnospiraceae</taxon>
    </lineage>
</organism>
<name>A0A1I0G608_9FIRM</name>
<proteinExistence type="predicted"/>
<dbReference type="Proteomes" id="UP000199800">
    <property type="component" value="Unassembled WGS sequence"/>
</dbReference>
<keyword evidence="3" id="KW-1185">Reference proteome</keyword>
<dbReference type="Pfam" id="PF20564">
    <property type="entry name" value="DUF6774"/>
    <property type="match status" value="1"/>
</dbReference>
<sequence length="70" mass="7726">MNFNNMNFCFNSPCEAVTALTALAVTIARGKSEDEVTLLGTYFTQLGDTLLTYAAVDTICCDDRMDQTFQ</sequence>
<protein>
    <recommendedName>
        <fullName evidence="1">DUF6774 domain-containing protein</fullName>
    </recommendedName>
</protein>
<dbReference type="RefSeq" id="WP_242939756.1">
    <property type="nucleotide sequence ID" value="NZ_FOHN01000046.1"/>
</dbReference>
<accession>A0A1I0G608</accession>
<dbReference type="InterPro" id="IPR046665">
    <property type="entry name" value="DUF6774"/>
</dbReference>
<feature type="domain" description="DUF6774" evidence="1">
    <location>
        <begin position="33"/>
        <end position="60"/>
    </location>
</feature>
<dbReference type="EMBL" id="FOHN01000046">
    <property type="protein sequence ID" value="SET65487.1"/>
    <property type="molecule type" value="Genomic_DNA"/>
</dbReference>